<dbReference type="NCBIfam" id="TIGR00791">
    <property type="entry name" value="gntP"/>
    <property type="match status" value="1"/>
</dbReference>
<feature type="transmembrane region" description="Helical" evidence="1">
    <location>
        <begin position="139"/>
        <end position="159"/>
    </location>
</feature>
<keyword evidence="1" id="KW-1133">Transmembrane helix</keyword>
<feature type="transmembrane region" description="Helical" evidence="1">
    <location>
        <begin position="179"/>
        <end position="199"/>
    </location>
</feature>
<accession>A0A845DT86</accession>
<evidence type="ECO:0000256" key="1">
    <source>
        <dbReference type="SAM" id="Phobius"/>
    </source>
</evidence>
<organism evidence="2 3">
    <name type="scientific">Halobacillus litoralis</name>
    <dbReference type="NCBI Taxonomy" id="45668"/>
    <lineage>
        <taxon>Bacteria</taxon>
        <taxon>Bacillati</taxon>
        <taxon>Bacillota</taxon>
        <taxon>Bacilli</taxon>
        <taxon>Bacillales</taxon>
        <taxon>Bacillaceae</taxon>
        <taxon>Halobacillus</taxon>
    </lineage>
</organism>
<name>A0A845DT86_9BACI</name>
<dbReference type="PANTHER" id="PTHR30354">
    <property type="entry name" value="GNT FAMILY GLUCONATE TRANSPORTER"/>
    <property type="match status" value="1"/>
</dbReference>
<dbReference type="AlphaFoldDB" id="A0A845DT86"/>
<reference evidence="2 3" key="1">
    <citation type="submission" date="2019-11" db="EMBL/GenBank/DDBJ databases">
        <title>Genome sequences of 17 halophilic strains isolated from different environments.</title>
        <authorList>
            <person name="Furrow R.E."/>
        </authorList>
    </citation>
    <scope>NUCLEOTIDE SEQUENCE [LARGE SCALE GENOMIC DNA]</scope>
    <source>
        <strain evidence="2 3">22511_23_Filter</strain>
    </source>
</reference>
<gene>
    <name evidence="2" type="ORF">GLW04_12035</name>
</gene>
<feature type="transmembrane region" description="Helical" evidence="1">
    <location>
        <begin position="6"/>
        <end position="23"/>
    </location>
</feature>
<sequence length="451" mass="46399">MLSGNLLILIFFLSLAFLFFLILKVKLEPFLSLIAVALLTGLIIGMPASEVPGIIVSGFGNTLAGVGILIGLGVIFGQFLAASGAIEKIAQSILKVFGKEKSPAGLSLTGATVGIPVYFDAAFVILTGLIKSLSRKTGISIVSFVTALGVGLIVSHSMIAPTPGPLVVAENTSADLGLFIVYGLICAIPATLVGGYFYGMFIGRRVKQQQDPEQGLAETAAAVEEVEGPTISTGLSYAILTLPIVLILLNTITDLVAGGTGLATVFGFIGDKNVALFISVIVAVIVLPKYIKESNQTLYSQAINTAGSILLITGAGGGFGAVINESGIGDHLIQTMQNWSIPVILLAFIFSQILRASLGSTTVALVTTSSIIGPMVAELGVSPVLVGLAICAGGVGLSLPNDSGFWVVSRFSKLSVPDTLRAWTLGGFVAGVSALVMVFVLSLFSGILPGI</sequence>
<dbReference type="PIRSF" id="PIRSF002746">
    <property type="entry name" value="Gluconate_transporter"/>
    <property type="match status" value="1"/>
</dbReference>
<feature type="transmembrane region" description="Helical" evidence="1">
    <location>
        <begin position="244"/>
        <end position="268"/>
    </location>
</feature>
<proteinExistence type="predicted"/>
<dbReference type="Proteomes" id="UP000460949">
    <property type="component" value="Unassembled WGS sequence"/>
</dbReference>
<dbReference type="GO" id="GO:0005886">
    <property type="term" value="C:plasma membrane"/>
    <property type="evidence" value="ECO:0007669"/>
    <property type="project" value="TreeGrafter"/>
</dbReference>
<dbReference type="EMBL" id="WMET01000002">
    <property type="protein sequence ID" value="MYL20626.1"/>
    <property type="molecule type" value="Genomic_DNA"/>
</dbReference>
<dbReference type="Pfam" id="PF02447">
    <property type="entry name" value="GntP_permease"/>
    <property type="match status" value="1"/>
</dbReference>
<feature type="transmembrane region" description="Helical" evidence="1">
    <location>
        <begin position="30"/>
        <end position="48"/>
    </location>
</feature>
<feature type="transmembrane region" description="Helical" evidence="1">
    <location>
        <begin position="420"/>
        <end position="448"/>
    </location>
</feature>
<dbReference type="InterPro" id="IPR003474">
    <property type="entry name" value="Glcn_transporter"/>
</dbReference>
<keyword evidence="1" id="KW-0812">Transmembrane</keyword>
<evidence type="ECO:0000313" key="2">
    <source>
        <dbReference type="EMBL" id="MYL20626.1"/>
    </source>
</evidence>
<dbReference type="RefSeq" id="WP_160837482.1">
    <property type="nucleotide sequence ID" value="NZ_WMET01000002.1"/>
</dbReference>
<dbReference type="PANTHER" id="PTHR30354:SF11">
    <property type="entry name" value="PERMEASE"/>
    <property type="match status" value="1"/>
</dbReference>
<comment type="caution">
    <text evidence="2">The sequence shown here is derived from an EMBL/GenBank/DDBJ whole genome shotgun (WGS) entry which is preliminary data.</text>
</comment>
<protein>
    <submittedName>
        <fullName evidence="2">GntP family permease</fullName>
    </submittedName>
</protein>
<keyword evidence="1" id="KW-0472">Membrane</keyword>
<feature type="transmembrane region" description="Helical" evidence="1">
    <location>
        <begin position="343"/>
        <end position="367"/>
    </location>
</feature>
<feature type="transmembrane region" description="Helical" evidence="1">
    <location>
        <begin position="303"/>
        <end position="323"/>
    </location>
</feature>
<dbReference type="GO" id="GO:0015128">
    <property type="term" value="F:gluconate transmembrane transporter activity"/>
    <property type="evidence" value="ECO:0007669"/>
    <property type="project" value="InterPro"/>
</dbReference>
<evidence type="ECO:0000313" key="3">
    <source>
        <dbReference type="Proteomes" id="UP000460949"/>
    </source>
</evidence>
<feature type="transmembrane region" description="Helical" evidence="1">
    <location>
        <begin position="379"/>
        <end position="400"/>
    </location>
</feature>
<feature type="transmembrane region" description="Helical" evidence="1">
    <location>
        <begin position="54"/>
        <end position="81"/>
    </location>
</feature>
<feature type="transmembrane region" description="Helical" evidence="1">
    <location>
        <begin position="274"/>
        <end position="291"/>
    </location>
</feature>